<name>Q3SBA7_9EURY</name>
<dbReference type="AlphaFoldDB" id="Q3SBA7"/>
<dbReference type="InterPro" id="IPR038664">
    <property type="entry name" value="Gar1/Naf1_Cbf5-bd_sf"/>
</dbReference>
<sequence length="72" mass="7841">MQLLGAIEKISASGKLIVRASGKLNLRIGQKVFLNKRPIGRIYDVIGPVSKPWVLIDVENPDGLVGKKVYLG</sequence>
<evidence type="ECO:0000313" key="1">
    <source>
        <dbReference type="EMBL" id="AAZ32103.1"/>
    </source>
</evidence>
<organism evidence="1">
    <name type="scientific">uncultured euryarchaeote Alv-FOS5</name>
    <dbReference type="NCBI Taxonomy" id="337891"/>
    <lineage>
        <taxon>Archaea</taxon>
        <taxon>Methanobacteriati</taxon>
        <taxon>Methanobacteriota</taxon>
        <taxon>environmental samples</taxon>
    </lineage>
</organism>
<dbReference type="InterPro" id="IPR009000">
    <property type="entry name" value="Transl_B-barrel_sf"/>
</dbReference>
<dbReference type="EMBL" id="DQ078753">
    <property type="protein sequence ID" value="AAZ32103.1"/>
    <property type="molecule type" value="Genomic_DNA"/>
</dbReference>
<proteinExistence type="predicted"/>
<dbReference type="SUPFAM" id="SSF50447">
    <property type="entry name" value="Translation proteins"/>
    <property type="match status" value="1"/>
</dbReference>
<reference evidence="1" key="1">
    <citation type="journal article" date="2006" name="FEMS Microbiol. Ecol.">
        <title>Uncultured Archaea in a hydrothermal microbial assemblage: phylogenetic diversity and characterization of a genome fragment from a euryarchaeote.</title>
        <authorList>
            <person name="Moussard H."/>
            <person name="Moreira D."/>
            <person name="Cambon-Bonavita M.A."/>
            <person name="Lopez-Garcia P."/>
            <person name="Jeanthon C."/>
        </authorList>
    </citation>
    <scope>NUCLEOTIDE SEQUENCE</scope>
</reference>
<protein>
    <recommendedName>
        <fullName evidence="2">H/ACA RNA-protein complex protein Gar1</fullName>
    </recommendedName>
</protein>
<dbReference type="Gene3D" id="2.40.10.230">
    <property type="entry name" value="Probable tRNA pseudouridine synthase domain"/>
    <property type="match status" value="1"/>
</dbReference>
<evidence type="ECO:0008006" key="2">
    <source>
        <dbReference type="Google" id="ProtNLM"/>
    </source>
</evidence>
<accession>Q3SBA7</accession>